<keyword evidence="1" id="KW-0812">Transmembrane</keyword>
<feature type="transmembrane region" description="Helical" evidence="1">
    <location>
        <begin position="6"/>
        <end position="24"/>
    </location>
</feature>
<reference evidence="2" key="1">
    <citation type="submission" date="2013-11" db="EMBL/GenBank/DDBJ databases">
        <title>Microbial diversity, functional groups and degradation webs in Northern and Southern Mediterranean and Red Sea marine crude oil polluted sites.</title>
        <authorList>
            <person name="Daffonchio D."/>
            <person name="Mapelli F."/>
            <person name="Ferrer M."/>
            <person name="Richter M."/>
            <person name="Cherif A."/>
            <person name="Malkawi H.I."/>
            <person name="Yakimov M.M."/>
            <person name="Abdel-Fattah Y.R."/>
            <person name="Blaghen M."/>
            <person name="Golyshin P.N."/>
            <person name="Kalogerakis N."/>
            <person name="Boon N."/>
            <person name="Magagnini M."/>
            <person name="Fava F."/>
        </authorList>
    </citation>
    <scope>NUCLEOTIDE SEQUENCE</scope>
</reference>
<keyword evidence="1" id="KW-1133">Transmembrane helix</keyword>
<dbReference type="AlphaFoldDB" id="A0A1B6NT07"/>
<comment type="caution">
    <text evidence="2">The sequence shown here is derived from an EMBL/GenBank/DDBJ whole genome shotgun (WGS) entry which is preliminary data.</text>
</comment>
<name>A0A1B6NT07_9ZZZZ</name>
<gene>
    <name evidence="2" type="ORF">MGSAQ_002636</name>
</gene>
<keyword evidence="1" id="KW-0472">Membrane</keyword>
<evidence type="ECO:0000313" key="2">
    <source>
        <dbReference type="EMBL" id="KTF05867.1"/>
    </source>
</evidence>
<protein>
    <submittedName>
        <fullName evidence="2">Uncharacterized protein</fullName>
    </submittedName>
</protein>
<organism evidence="2">
    <name type="scientific">marine sediment metagenome</name>
    <dbReference type="NCBI Taxonomy" id="412755"/>
    <lineage>
        <taxon>unclassified sequences</taxon>
        <taxon>metagenomes</taxon>
        <taxon>ecological metagenomes</taxon>
    </lineage>
</organism>
<accession>A0A1B6NT07</accession>
<evidence type="ECO:0000256" key="1">
    <source>
        <dbReference type="SAM" id="Phobius"/>
    </source>
</evidence>
<dbReference type="EMBL" id="AYSL01001512">
    <property type="protein sequence ID" value="KTF05867.1"/>
    <property type="molecule type" value="Genomic_DNA"/>
</dbReference>
<sequence>GSHIVITTIMFNFIAAATLNYVLVNQLRPTGSMDPASARFPRPRTCPR</sequence>
<proteinExistence type="predicted"/>
<feature type="non-terminal residue" evidence="2">
    <location>
        <position position="1"/>
    </location>
</feature>